<gene>
    <name evidence="3" type="ORF">ILYODFUR_007802</name>
</gene>
<keyword evidence="4" id="KW-1185">Reference proteome</keyword>
<evidence type="ECO:0000256" key="2">
    <source>
        <dbReference type="SAM" id="SignalP"/>
    </source>
</evidence>
<evidence type="ECO:0000313" key="3">
    <source>
        <dbReference type="EMBL" id="MEQ2224472.1"/>
    </source>
</evidence>
<comment type="caution">
    <text evidence="3">The sequence shown here is derived from an EMBL/GenBank/DDBJ whole genome shotgun (WGS) entry which is preliminary data.</text>
</comment>
<dbReference type="Proteomes" id="UP001482620">
    <property type="component" value="Unassembled WGS sequence"/>
</dbReference>
<evidence type="ECO:0008006" key="5">
    <source>
        <dbReference type="Google" id="ProtNLM"/>
    </source>
</evidence>
<evidence type="ECO:0000313" key="4">
    <source>
        <dbReference type="Proteomes" id="UP001482620"/>
    </source>
</evidence>
<sequence>MEWSPLFTIISLLSVVSSVGWRKRSVISTVKWALEQKCTVCWLSVIGGGPNRQINPASEQKRIHTYTH</sequence>
<feature type="region of interest" description="Disordered" evidence="1">
    <location>
        <begin position="49"/>
        <end position="68"/>
    </location>
</feature>
<dbReference type="EMBL" id="JAHRIQ010012094">
    <property type="protein sequence ID" value="MEQ2224472.1"/>
    <property type="molecule type" value="Genomic_DNA"/>
</dbReference>
<accession>A0ABV0SWT9</accession>
<feature type="signal peptide" evidence="2">
    <location>
        <begin position="1"/>
        <end position="18"/>
    </location>
</feature>
<feature type="chain" id="PRO_5045531757" description="Secreted protein" evidence="2">
    <location>
        <begin position="19"/>
        <end position="68"/>
    </location>
</feature>
<organism evidence="3 4">
    <name type="scientific">Ilyodon furcidens</name>
    <name type="common">goldbreast splitfin</name>
    <dbReference type="NCBI Taxonomy" id="33524"/>
    <lineage>
        <taxon>Eukaryota</taxon>
        <taxon>Metazoa</taxon>
        <taxon>Chordata</taxon>
        <taxon>Craniata</taxon>
        <taxon>Vertebrata</taxon>
        <taxon>Euteleostomi</taxon>
        <taxon>Actinopterygii</taxon>
        <taxon>Neopterygii</taxon>
        <taxon>Teleostei</taxon>
        <taxon>Neoteleostei</taxon>
        <taxon>Acanthomorphata</taxon>
        <taxon>Ovalentaria</taxon>
        <taxon>Atherinomorphae</taxon>
        <taxon>Cyprinodontiformes</taxon>
        <taxon>Goodeidae</taxon>
        <taxon>Ilyodon</taxon>
    </lineage>
</organism>
<name>A0ABV0SWT9_9TELE</name>
<protein>
    <recommendedName>
        <fullName evidence="5">Secreted protein</fullName>
    </recommendedName>
</protein>
<reference evidence="3 4" key="1">
    <citation type="submission" date="2021-06" db="EMBL/GenBank/DDBJ databases">
        <authorList>
            <person name="Palmer J.M."/>
        </authorList>
    </citation>
    <scope>NUCLEOTIDE SEQUENCE [LARGE SCALE GENOMIC DNA]</scope>
    <source>
        <strain evidence="4">if_2019</strain>
        <tissue evidence="3">Muscle</tissue>
    </source>
</reference>
<keyword evidence="2" id="KW-0732">Signal</keyword>
<proteinExistence type="predicted"/>
<evidence type="ECO:0000256" key="1">
    <source>
        <dbReference type="SAM" id="MobiDB-lite"/>
    </source>
</evidence>